<evidence type="ECO:0000313" key="1">
    <source>
        <dbReference type="EMBL" id="GIX83859.1"/>
    </source>
</evidence>
<dbReference type="Proteomes" id="UP001054945">
    <property type="component" value="Unassembled WGS sequence"/>
</dbReference>
<gene>
    <name evidence="1" type="ORF">CEXT_774071</name>
</gene>
<sequence length="110" mass="12840">MERLAPEVFGGKLKKKEGRKMKKFRSLLLECRDVLKCSIHCTWIMYHRMMTPQYNAQHDAFSSYPKSNNTKEKETMSFMSTSQMINDGLKAADFSICTSLTDSWKPRNTF</sequence>
<keyword evidence="2" id="KW-1185">Reference proteome</keyword>
<protein>
    <submittedName>
        <fullName evidence="1">Uncharacterized protein</fullName>
    </submittedName>
</protein>
<name>A0AAV4NGC4_CAEEX</name>
<organism evidence="1 2">
    <name type="scientific">Caerostris extrusa</name>
    <name type="common">Bark spider</name>
    <name type="synonym">Caerostris bankana</name>
    <dbReference type="NCBI Taxonomy" id="172846"/>
    <lineage>
        <taxon>Eukaryota</taxon>
        <taxon>Metazoa</taxon>
        <taxon>Ecdysozoa</taxon>
        <taxon>Arthropoda</taxon>
        <taxon>Chelicerata</taxon>
        <taxon>Arachnida</taxon>
        <taxon>Araneae</taxon>
        <taxon>Araneomorphae</taxon>
        <taxon>Entelegynae</taxon>
        <taxon>Araneoidea</taxon>
        <taxon>Araneidae</taxon>
        <taxon>Caerostris</taxon>
    </lineage>
</organism>
<comment type="caution">
    <text evidence="1">The sequence shown here is derived from an EMBL/GenBank/DDBJ whole genome shotgun (WGS) entry which is preliminary data.</text>
</comment>
<dbReference type="AlphaFoldDB" id="A0AAV4NGC4"/>
<proteinExistence type="predicted"/>
<accession>A0AAV4NGC4</accession>
<evidence type="ECO:0000313" key="2">
    <source>
        <dbReference type="Proteomes" id="UP001054945"/>
    </source>
</evidence>
<dbReference type="EMBL" id="BPLR01003376">
    <property type="protein sequence ID" value="GIX83859.1"/>
    <property type="molecule type" value="Genomic_DNA"/>
</dbReference>
<reference evidence="1 2" key="1">
    <citation type="submission" date="2021-06" db="EMBL/GenBank/DDBJ databases">
        <title>Caerostris extrusa draft genome.</title>
        <authorList>
            <person name="Kono N."/>
            <person name="Arakawa K."/>
        </authorList>
    </citation>
    <scope>NUCLEOTIDE SEQUENCE [LARGE SCALE GENOMIC DNA]</scope>
</reference>